<sequence>MRLSRWSFDVESDEETAEQLLSHSFNTSSDKQEETANRSSLTESCCNSSSNSLHVFVRDDLSTLRLLLKVVKSSMFKLQSPVTVAKCCVYCPLDICLHGSSITLVCYPGKLHPTTIESRQGWETQPEINHFKQYLTLSNKNSNEFPHKGNLSATKQLYFSTMNYLQKAF</sequence>
<protein>
    <submittedName>
        <fullName evidence="1">Uncharacterized protein</fullName>
    </submittedName>
</protein>
<dbReference type="AlphaFoldDB" id="A0A8D9A3Q5"/>
<reference evidence="1" key="1">
    <citation type="submission" date="2021-05" db="EMBL/GenBank/DDBJ databases">
        <authorList>
            <person name="Alioto T."/>
            <person name="Alioto T."/>
            <person name="Gomez Garrido J."/>
        </authorList>
    </citation>
    <scope>NUCLEOTIDE SEQUENCE</scope>
</reference>
<name>A0A8D9A3Q5_9HEMI</name>
<proteinExistence type="predicted"/>
<organism evidence="1">
    <name type="scientific">Cacopsylla melanoneura</name>
    <dbReference type="NCBI Taxonomy" id="428564"/>
    <lineage>
        <taxon>Eukaryota</taxon>
        <taxon>Metazoa</taxon>
        <taxon>Ecdysozoa</taxon>
        <taxon>Arthropoda</taxon>
        <taxon>Hexapoda</taxon>
        <taxon>Insecta</taxon>
        <taxon>Pterygota</taxon>
        <taxon>Neoptera</taxon>
        <taxon>Paraneoptera</taxon>
        <taxon>Hemiptera</taxon>
        <taxon>Sternorrhyncha</taxon>
        <taxon>Psylloidea</taxon>
        <taxon>Psyllidae</taxon>
        <taxon>Psyllinae</taxon>
        <taxon>Cacopsylla</taxon>
    </lineage>
</organism>
<evidence type="ECO:0000313" key="1">
    <source>
        <dbReference type="EMBL" id="CAG6758615.1"/>
    </source>
</evidence>
<accession>A0A8D9A3Q5</accession>
<dbReference type="EMBL" id="HBUF01549967">
    <property type="protein sequence ID" value="CAG6758615.1"/>
    <property type="molecule type" value="Transcribed_RNA"/>
</dbReference>